<dbReference type="GO" id="GO:0050660">
    <property type="term" value="F:flavin adenine dinucleotide binding"/>
    <property type="evidence" value="ECO:0007669"/>
    <property type="project" value="InterPro"/>
</dbReference>
<evidence type="ECO:0000256" key="5">
    <source>
        <dbReference type="PIRSR" id="PIRSR000137-2"/>
    </source>
</evidence>
<dbReference type="SUPFAM" id="SSF54373">
    <property type="entry name" value="FAD-linked reductases, C-terminal domain"/>
    <property type="match status" value="1"/>
</dbReference>
<gene>
    <name evidence="7" type="ORF">EV676_103354</name>
</gene>
<keyword evidence="4 5" id="KW-0274">FAD</keyword>
<dbReference type="Proteomes" id="UP000294772">
    <property type="component" value="Unassembled WGS sequence"/>
</dbReference>
<dbReference type="InterPro" id="IPR036188">
    <property type="entry name" value="FAD/NAD-bd_sf"/>
</dbReference>
<dbReference type="PANTHER" id="PTHR11552">
    <property type="entry name" value="GLUCOSE-METHANOL-CHOLINE GMC OXIDOREDUCTASE"/>
    <property type="match status" value="1"/>
</dbReference>
<dbReference type="AlphaFoldDB" id="A0AA46HWG3"/>
<dbReference type="Gene3D" id="3.50.50.60">
    <property type="entry name" value="FAD/NAD(P)-binding domain"/>
    <property type="match status" value="1"/>
</dbReference>
<dbReference type="PIRSF" id="PIRSF000137">
    <property type="entry name" value="Alcohol_oxidase"/>
    <property type="match status" value="1"/>
</dbReference>
<dbReference type="InterPro" id="IPR000172">
    <property type="entry name" value="GMC_OxRdtase_N"/>
</dbReference>
<evidence type="ECO:0000256" key="1">
    <source>
        <dbReference type="ARBA" id="ARBA00001974"/>
    </source>
</evidence>
<evidence type="ECO:0000259" key="6">
    <source>
        <dbReference type="PROSITE" id="PS00624"/>
    </source>
</evidence>
<name>A0AA46HWG3_9BURK</name>
<protein>
    <submittedName>
        <fullName evidence="7">Choline dehydrogenase-like flavoprotein</fullName>
    </submittedName>
</protein>
<reference evidence="7 8" key="1">
    <citation type="submission" date="2019-03" db="EMBL/GenBank/DDBJ databases">
        <title>Genomic Encyclopedia of Type Strains, Phase IV (KMG-IV): sequencing the most valuable type-strain genomes for metagenomic binning, comparative biology and taxonomic classification.</title>
        <authorList>
            <person name="Goeker M."/>
        </authorList>
    </citation>
    <scope>NUCLEOTIDE SEQUENCE [LARGE SCALE GENOMIC DNA]</scope>
    <source>
        <strain evidence="7 8">DSM 15264</strain>
    </source>
</reference>
<sequence length="551" mass="58929">MQGFDFIVVGAGSAGCVIANRLSADPQVKVALIEAGPSDRSFPLNLKTAVPVGNVFLLPHRRTNWQYTMQGGPGTLDRTLGCPRGRLLGGCSSVNGTVYIRGHASDYDEWAAAGNGGWHYAEVLATYRRHERRLEGDPAFHGRDGELDVRRPRHAHPLAEAFVEAAVQAGHPRNDDFNGASQDGFGRYELNQRDGVRLSSSRAFLHPVWHRPNLTVLTDTQVERLTLRGTRATGVVVVQDGVRRELSASQEVILAAGAIGSPHLLMLSGIGAAGELVSHGIRVHHHLPGVGHNLQDHPTVAVATRDPSCESYALSWRSLPRLLASPFAYAIARTGVLASNAAEAGGFWRSEAGLSRPDIQMTLLVGLKGTARTIPREHGHMVLVQLLRPASRGRVCLRSGDPFAHPLIDANFLAEPGEPAPLVRGVREARRILAQAALQRYAGGEIEPGIEHQSDDALEQAVRRHVGTAYHCAGTCKMGPATDPMAVVDARLRVHGLEGLRVADASIMPTIIGGNTSAPAMMIGERCADFLLAPDAPPAPASRPLATAVPC</sequence>
<comment type="similarity">
    <text evidence="2">Belongs to the GMC oxidoreductase family.</text>
</comment>
<organism evidence="7 8">
    <name type="scientific">Caldimonas thermodepolymerans</name>
    <dbReference type="NCBI Taxonomy" id="215580"/>
    <lineage>
        <taxon>Bacteria</taxon>
        <taxon>Pseudomonadati</taxon>
        <taxon>Pseudomonadota</taxon>
        <taxon>Betaproteobacteria</taxon>
        <taxon>Burkholderiales</taxon>
        <taxon>Sphaerotilaceae</taxon>
        <taxon>Caldimonas</taxon>
    </lineage>
</organism>
<feature type="domain" description="Glucose-methanol-choline oxidoreductase N-terminal" evidence="6">
    <location>
        <begin position="257"/>
        <end position="271"/>
    </location>
</feature>
<dbReference type="GO" id="GO:0016614">
    <property type="term" value="F:oxidoreductase activity, acting on CH-OH group of donors"/>
    <property type="evidence" value="ECO:0007669"/>
    <property type="project" value="InterPro"/>
</dbReference>
<evidence type="ECO:0000256" key="2">
    <source>
        <dbReference type="ARBA" id="ARBA00010790"/>
    </source>
</evidence>
<proteinExistence type="inferred from homology"/>
<dbReference type="EMBL" id="SLXF01000003">
    <property type="protein sequence ID" value="TCP08321.1"/>
    <property type="molecule type" value="Genomic_DNA"/>
</dbReference>
<feature type="binding site" evidence="5">
    <location>
        <begin position="95"/>
        <end position="98"/>
    </location>
    <ligand>
        <name>FAD</name>
        <dbReference type="ChEBI" id="CHEBI:57692"/>
    </ligand>
</feature>
<evidence type="ECO:0000256" key="3">
    <source>
        <dbReference type="ARBA" id="ARBA00022630"/>
    </source>
</evidence>
<accession>A0AA46HWG3</accession>
<dbReference type="Gene3D" id="3.30.410.40">
    <property type="match status" value="1"/>
</dbReference>
<dbReference type="SUPFAM" id="SSF51905">
    <property type="entry name" value="FAD/NAD(P)-binding domain"/>
    <property type="match status" value="1"/>
</dbReference>
<dbReference type="InterPro" id="IPR012132">
    <property type="entry name" value="GMC_OxRdtase"/>
</dbReference>
<dbReference type="Pfam" id="PF05199">
    <property type="entry name" value="GMC_oxred_C"/>
    <property type="match status" value="1"/>
</dbReference>
<evidence type="ECO:0000313" key="7">
    <source>
        <dbReference type="EMBL" id="TCP08321.1"/>
    </source>
</evidence>
<keyword evidence="3" id="KW-0285">Flavoprotein</keyword>
<dbReference type="Pfam" id="PF00732">
    <property type="entry name" value="GMC_oxred_N"/>
    <property type="match status" value="1"/>
</dbReference>
<dbReference type="PROSITE" id="PS00624">
    <property type="entry name" value="GMC_OXRED_2"/>
    <property type="match status" value="1"/>
</dbReference>
<evidence type="ECO:0000256" key="4">
    <source>
        <dbReference type="ARBA" id="ARBA00022827"/>
    </source>
</evidence>
<evidence type="ECO:0000313" key="8">
    <source>
        <dbReference type="Proteomes" id="UP000294772"/>
    </source>
</evidence>
<dbReference type="InterPro" id="IPR007867">
    <property type="entry name" value="GMC_OxRtase_C"/>
</dbReference>
<dbReference type="PANTHER" id="PTHR11552:SF147">
    <property type="entry name" value="CHOLINE DEHYDROGENASE, MITOCHONDRIAL"/>
    <property type="match status" value="1"/>
</dbReference>
<comment type="cofactor">
    <cofactor evidence="1 5">
        <name>FAD</name>
        <dbReference type="ChEBI" id="CHEBI:57692"/>
    </cofactor>
</comment>
<feature type="binding site" evidence="5">
    <location>
        <position position="222"/>
    </location>
    <ligand>
        <name>FAD</name>
        <dbReference type="ChEBI" id="CHEBI:57692"/>
    </ligand>
</feature>
<comment type="caution">
    <text evidence="7">The sequence shown here is derived from an EMBL/GenBank/DDBJ whole genome shotgun (WGS) entry which is preliminary data.</text>
</comment>